<dbReference type="PATRIC" id="fig|1441730.3.peg.1531"/>
<reference evidence="3" key="1">
    <citation type="submission" date="2015-01" db="EMBL/GenBank/DDBJ databases">
        <title>Draft genome sequence of Rhodococcus pyridinivorans strain KG-16, a hydrocarbon-degrading bacterium.</title>
        <authorList>
            <person name="Aggarwal R.K."/>
            <person name="Dawar C."/>
        </authorList>
    </citation>
    <scope>NUCLEOTIDE SEQUENCE [LARGE SCALE GENOMIC DNA]</scope>
    <source>
        <strain evidence="3">KG-16</strain>
    </source>
</reference>
<evidence type="ECO:0000256" key="1">
    <source>
        <dbReference type="SAM" id="Phobius"/>
    </source>
</evidence>
<feature type="transmembrane region" description="Helical" evidence="1">
    <location>
        <begin position="150"/>
        <end position="171"/>
    </location>
</feature>
<dbReference type="AlphaFoldDB" id="A0A0V9UME1"/>
<keyword evidence="1" id="KW-1133">Transmembrane helix</keyword>
<accession>A0A0V9UME1</accession>
<feature type="transmembrane region" description="Helical" evidence="1">
    <location>
        <begin position="20"/>
        <end position="41"/>
    </location>
</feature>
<gene>
    <name evidence="2" type="ORF">Z045_07285</name>
</gene>
<keyword evidence="1" id="KW-0812">Transmembrane</keyword>
<comment type="caution">
    <text evidence="2">The sequence shown here is derived from an EMBL/GenBank/DDBJ whole genome shotgun (WGS) entry which is preliminary data.</text>
</comment>
<feature type="transmembrane region" description="Helical" evidence="1">
    <location>
        <begin position="47"/>
        <end position="71"/>
    </location>
</feature>
<name>A0A0V9UME1_9NOCA</name>
<keyword evidence="1" id="KW-0472">Membrane</keyword>
<dbReference type="Proteomes" id="UP000053060">
    <property type="component" value="Unassembled WGS sequence"/>
</dbReference>
<dbReference type="EMBL" id="AZXY01000003">
    <property type="protein sequence ID" value="KSZ59159.1"/>
    <property type="molecule type" value="Genomic_DNA"/>
</dbReference>
<protein>
    <submittedName>
        <fullName evidence="2">Membrane protein</fullName>
    </submittedName>
</protein>
<evidence type="ECO:0000313" key="2">
    <source>
        <dbReference type="EMBL" id="KSZ59159.1"/>
    </source>
</evidence>
<organism evidence="2 3">
    <name type="scientific">Rhodococcus pyridinivorans KG-16</name>
    <dbReference type="NCBI Taxonomy" id="1441730"/>
    <lineage>
        <taxon>Bacteria</taxon>
        <taxon>Bacillati</taxon>
        <taxon>Actinomycetota</taxon>
        <taxon>Actinomycetes</taxon>
        <taxon>Mycobacteriales</taxon>
        <taxon>Nocardiaceae</taxon>
        <taxon>Rhodococcus</taxon>
    </lineage>
</organism>
<feature type="transmembrane region" description="Helical" evidence="1">
    <location>
        <begin position="119"/>
        <end position="138"/>
    </location>
</feature>
<evidence type="ECO:0000313" key="3">
    <source>
        <dbReference type="Proteomes" id="UP000053060"/>
    </source>
</evidence>
<feature type="transmembrane region" description="Helical" evidence="1">
    <location>
        <begin position="92"/>
        <end position="113"/>
    </location>
</feature>
<proteinExistence type="predicted"/>
<dbReference type="RefSeq" id="WP_060651294.1">
    <property type="nucleotide sequence ID" value="NZ_AZXY01000003.1"/>
</dbReference>
<sequence length="173" mass="18573">MSTPSYLSSGRRRPLSPESAASRISAYVYGNILVLAALVPITTSPEYIGIAIVVGTALSTFIAHVFAESVAQSVRSGEQLTRSERIEELRDSVPILSSAVLPCLVLATAWIGWLEPRTAHILAEVAVLIRIGSTVFVVRRLQNRRPNHRTVVAAVGVALIATVVVVVKVVLTH</sequence>
<reference evidence="2 3" key="2">
    <citation type="journal article" date="2016" name="Genome Announc.">
        <title>Draft Genome Sequence of a Versatile Hydrocarbon-Degrading Bacterium, Rhodococcus pyridinivorans Strain KG-16, Collected from Oil Fields in India.</title>
        <authorList>
            <person name="Aggarwal R.K."/>
            <person name="Dawar C."/>
            <person name="Phanindranath R."/>
            <person name="Mutnuri L."/>
            <person name="Dayal A.M."/>
        </authorList>
    </citation>
    <scope>NUCLEOTIDE SEQUENCE [LARGE SCALE GENOMIC DNA]</scope>
    <source>
        <strain evidence="2 3">KG-16</strain>
    </source>
</reference>